<dbReference type="PANTHER" id="PTHR10663">
    <property type="entry name" value="GUANYL-NUCLEOTIDE EXCHANGE FACTOR"/>
    <property type="match status" value="1"/>
</dbReference>
<keyword evidence="3" id="KW-1185">Reference proteome</keyword>
<dbReference type="EMBL" id="JABSTU010006872">
    <property type="protein sequence ID" value="KAH7931678.1"/>
    <property type="molecule type" value="Genomic_DNA"/>
</dbReference>
<dbReference type="PANTHER" id="PTHR10663:SF388">
    <property type="entry name" value="GOLGI-SPECIFIC BREFELDIN A-RESISTANCE GUANINE NUCLEOTIDE EXCHANGE FACTOR 1"/>
    <property type="match status" value="1"/>
</dbReference>
<dbReference type="Pfam" id="PF23325">
    <property type="entry name" value="TPR_28"/>
    <property type="match status" value="1"/>
</dbReference>
<dbReference type="Proteomes" id="UP000821866">
    <property type="component" value="Unassembled WGS sequence"/>
</dbReference>
<evidence type="ECO:0000313" key="3">
    <source>
        <dbReference type="Proteomes" id="UP000821866"/>
    </source>
</evidence>
<comment type="caution">
    <text evidence="2">The sequence shown here is derived from an EMBL/GenBank/DDBJ whole genome shotgun (WGS) entry which is preliminary data.</text>
</comment>
<protein>
    <recommendedName>
        <fullName evidence="1">GBF1-like tetratricopeptide repeats domain-containing protein</fullName>
    </recommendedName>
</protein>
<name>A0A9J6CTI1_RHIMP</name>
<dbReference type="VEuPathDB" id="VectorBase:LOC119187844"/>
<dbReference type="AlphaFoldDB" id="A0A9J6CTI1"/>
<gene>
    <name evidence="2" type="ORF">HPB51_029706</name>
</gene>
<feature type="domain" description="GBF1-like tetratricopeptide repeats" evidence="1">
    <location>
        <begin position="202"/>
        <end position="384"/>
    </location>
</feature>
<sequence length="696" mass="77181">MDVRMVLLIGVTHRTVSGGGAEEERSHSAAPVNQFSISLACELLPHDPFALAKCCECLAFLVRDLAHITPNNLHGCIQCIRVFVEATLHGGHNWAKKNAKPRETKRISKVQARRREEALHRRNHQHSLGYEADDEDRLEGAPSEYQHVSLQLLDLMHTLHTRAASILQPGELVPELVLSSTGLPVSGDLSRLARGNQQPTLWNLCWCPLLQGIARLCCDTRRQIRTSALTYLQRALLVHDLQALSATEWEACFNKVLFPLLSKLMENVSPDDPVGMEETRMRGATLLCKVFLQHLNPLLSLPTFTALWLTILDFMDKYMHAEDSDLLSEAIPESLKNMLLVMDTAGVFQAAGEELENSSTGYTQLWTVTWDRIDSFLPRLKEEVFKPPPRPPTPPTLPPAVASEDSVLESNCLVDQAIRTTPEEDSYELVSVTVEEPGFVERRPSSVSVGSEGSSITSGPNQAGLASNMAFPDIPAGPVAAPVAPVPPSHSVILHPPSLSSPPVLPTAVPQIATPVPLVIDPIVFCEQHHSVFTPSQMVAGRRLLARLHMQHIHIMGDRVQLPFEWRCALHECPLPNNMTKEDHNGRRLARVEALARYYGSKPGVFYVDAPGPHPGGWYTAAVIHENQTVNGLTFRARDIIYAEEVTIAWAACHSRWQIIISDSRGLSKHREWVSHTWPTAYGNVQTIRESLHPAV</sequence>
<proteinExistence type="predicted"/>
<organism evidence="2 3">
    <name type="scientific">Rhipicephalus microplus</name>
    <name type="common">Cattle tick</name>
    <name type="synonym">Boophilus microplus</name>
    <dbReference type="NCBI Taxonomy" id="6941"/>
    <lineage>
        <taxon>Eukaryota</taxon>
        <taxon>Metazoa</taxon>
        <taxon>Ecdysozoa</taxon>
        <taxon>Arthropoda</taxon>
        <taxon>Chelicerata</taxon>
        <taxon>Arachnida</taxon>
        <taxon>Acari</taxon>
        <taxon>Parasitiformes</taxon>
        <taxon>Ixodida</taxon>
        <taxon>Ixodoidea</taxon>
        <taxon>Ixodidae</taxon>
        <taxon>Rhipicephalinae</taxon>
        <taxon>Rhipicephalus</taxon>
        <taxon>Boophilus</taxon>
    </lineage>
</organism>
<reference evidence="2" key="2">
    <citation type="submission" date="2021-09" db="EMBL/GenBank/DDBJ databases">
        <authorList>
            <person name="Jia N."/>
            <person name="Wang J."/>
            <person name="Shi W."/>
            <person name="Du L."/>
            <person name="Sun Y."/>
            <person name="Zhan W."/>
            <person name="Jiang J."/>
            <person name="Wang Q."/>
            <person name="Zhang B."/>
            <person name="Ji P."/>
            <person name="Sakyi L.B."/>
            <person name="Cui X."/>
            <person name="Yuan T."/>
            <person name="Jiang B."/>
            <person name="Yang W."/>
            <person name="Lam T.T.-Y."/>
            <person name="Chang Q."/>
            <person name="Ding S."/>
            <person name="Wang X."/>
            <person name="Zhu J."/>
            <person name="Ruan X."/>
            <person name="Zhao L."/>
            <person name="Wei J."/>
            <person name="Que T."/>
            <person name="Du C."/>
            <person name="Cheng J."/>
            <person name="Dai P."/>
            <person name="Han X."/>
            <person name="Huang E."/>
            <person name="Gao Y."/>
            <person name="Liu J."/>
            <person name="Shao H."/>
            <person name="Ye R."/>
            <person name="Li L."/>
            <person name="Wei W."/>
            <person name="Wang X."/>
            <person name="Wang C."/>
            <person name="Huo Q."/>
            <person name="Li W."/>
            <person name="Guo W."/>
            <person name="Chen H."/>
            <person name="Chen S."/>
            <person name="Zhou L."/>
            <person name="Zhou L."/>
            <person name="Ni X."/>
            <person name="Tian J."/>
            <person name="Zhou Y."/>
            <person name="Sheng Y."/>
            <person name="Liu T."/>
            <person name="Pan Y."/>
            <person name="Xia L."/>
            <person name="Li J."/>
            <person name="Zhao F."/>
            <person name="Cao W."/>
        </authorList>
    </citation>
    <scope>NUCLEOTIDE SEQUENCE</scope>
    <source>
        <strain evidence="2">Rmic-2018</strain>
        <tissue evidence="2">Larvae</tissue>
    </source>
</reference>
<accession>A0A9J6CTI1</accession>
<dbReference type="InterPro" id="IPR056604">
    <property type="entry name" value="GBF1-like_TPR"/>
</dbReference>
<dbReference type="VEuPathDB" id="VectorBase:LOC119169871"/>
<reference evidence="2" key="1">
    <citation type="journal article" date="2020" name="Cell">
        <title>Large-Scale Comparative Analyses of Tick Genomes Elucidate Their Genetic Diversity and Vector Capacities.</title>
        <authorList>
            <consortium name="Tick Genome and Microbiome Consortium (TIGMIC)"/>
            <person name="Jia N."/>
            <person name="Wang J."/>
            <person name="Shi W."/>
            <person name="Du L."/>
            <person name="Sun Y."/>
            <person name="Zhan W."/>
            <person name="Jiang J.F."/>
            <person name="Wang Q."/>
            <person name="Zhang B."/>
            <person name="Ji P."/>
            <person name="Bell-Sakyi L."/>
            <person name="Cui X.M."/>
            <person name="Yuan T.T."/>
            <person name="Jiang B.G."/>
            <person name="Yang W.F."/>
            <person name="Lam T.T."/>
            <person name="Chang Q.C."/>
            <person name="Ding S.J."/>
            <person name="Wang X.J."/>
            <person name="Zhu J.G."/>
            <person name="Ruan X.D."/>
            <person name="Zhao L."/>
            <person name="Wei J.T."/>
            <person name="Ye R.Z."/>
            <person name="Que T.C."/>
            <person name="Du C.H."/>
            <person name="Zhou Y.H."/>
            <person name="Cheng J.X."/>
            <person name="Dai P.F."/>
            <person name="Guo W.B."/>
            <person name="Han X.H."/>
            <person name="Huang E.J."/>
            <person name="Li L.F."/>
            <person name="Wei W."/>
            <person name="Gao Y.C."/>
            <person name="Liu J.Z."/>
            <person name="Shao H.Z."/>
            <person name="Wang X."/>
            <person name="Wang C.C."/>
            <person name="Yang T.C."/>
            <person name="Huo Q.B."/>
            <person name="Li W."/>
            <person name="Chen H.Y."/>
            <person name="Chen S.E."/>
            <person name="Zhou L.G."/>
            <person name="Ni X.B."/>
            <person name="Tian J.H."/>
            <person name="Sheng Y."/>
            <person name="Liu T."/>
            <person name="Pan Y.S."/>
            <person name="Xia L.Y."/>
            <person name="Li J."/>
            <person name="Zhao F."/>
            <person name="Cao W.C."/>
        </authorList>
    </citation>
    <scope>NUCLEOTIDE SEQUENCE</scope>
    <source>
        <strain evidence="2">Rmic-2018</strain>
    </source>
</reference>
<evidence type="ECO:0000313" key="2">
    <source>
        <dbReference type="EMBL" id="KAH7931678.1"/>
    </source>
</evidence>
<evidence type="ECO:0000259" key="1">
    <source>
        <dbReference type="Pfam" id="PF23325"/>
    </source>
</evidence>